<proteinExistence type="predicted"/>
<sequence length="93" mass="10812">MKTVRDEVKTITGEVKTIDESVKSIEKQQQEDHLILKALEHNARINKAEHDKMDNDIAYIKGKSNNIDEKLEAIYDVIGRHEIDIKRLKNKMV</sequence>
<reference evidence="1" key="1">
    <citation type="submission" date="2022-07" db="EMBL/GenBank/DDBJ databases">
        <title>Enhanced cultured diversity of the mouse gut microbiota enables custom-made synthetic communities.</title>
        <authorList>
            <person name="Afrizal A."/>
        </authorList>
    </citation>
    <scope>NUCLEOTIDE SEQUENCE</scope>
    <source>
        <strain evidence="1">DSM 29482</strain>
    </source>
</reference>
<dbReference type="EMBL" id="JANJZL010000004">
    <property type="protein sequence ID" value="MCR2044153.1"/>
    <property type="molecule type" value="Genomic_DNA"/>
</dbReference>
<comment type="caution">
    <text evidence="1">The sequence shown here is derived from an EMBL/GenBank/DDBJ whole genome shotgun (WGS) entry which is preliminary data.</text>
</comment>
<protein>
    <submittedName>
        <fullName evidence="1">Uncharacterized protein</fullName>
    </submittedName>
</protein>
<dbReference type="Proteomes" id="UP001142078">
    <property type="component" value="Unassembled WGS sequence"/>
</dbReference>
<evidence type="ECO:0000313" key="1">
    <source>
        <dbReference type="EMBL" id="MCR2044153.1"/>
    </source>
</evidence>
<keyword evidence="2" id="KW-1185">Reference proteome</keyword>
<name>A0A9X2MIH8_9FIRM</name>
<gene>
    <name evidence="1" type="ORF">NSA23_08480</name>
</gene>
<dbReference type="RefSeq" id="WP_042682826.1">
    <property type="nucleotide sequence ID" value="NZ_CABKTM010000049.1"/>
</dbReference>
<evidence type="ECO:0000313" key="2">
    <source>
        <dbReference type="Proteomes" id="UP001142078"/>
    </source>
</evidence>
<dbReference type="AlphaFoldDB" id="A0A9X2MIH8"/>
<accession>A0A9X2MIH8</accession>
<dbReference type="OrthoDB" id="1708171at2"/>
<organism evidence="1 2">
    <name type="scientific">Anaerosalibacter massiliensis</name>
    <dbReference type="NCBI Taxonomy" id="1347392"/>
    <lineage>
        <taxon>Bacteria</taxon>
        <taxon>Bacillati</taxon>
        <taxon>Bacillota</taxon>
        <taxon>Tissierellia</taxon>
        <taxon>Tissierellales</taxon>
        <taxon>Sporanaerobacteraceae</taxon>
        <taxon>Anaerosalibacter</taxon>
    </lineage>
</organism>